<protein>
    <submittedName>
        <fullName evidence="2">FMN-dependent NADH-azoreductase</fullName>
    </submittedName>
</protein>
<proteinExistence type="predicted"/>
<evidence type="ECO:0000259" key="1">
    <source>
        <dbReference type="Pfam" id="PF02525"/>
    </source>
</evidence>
<dbReference type="EMBL" id="FRCX01000001">
    <property type="protein sequence ID" value="SHM31776.1"/>
    <property type="molecule type" value="Genomic_DNA"/>
</dbReference>
<evidence type="ECO:0000313" key="2">
    <source>
        <dbReference type="EMBL" id="SHM31776.1"/>
    </source>
</evidence>
<gene>
    <name evidence="2" type="ORF">SAMN05192549_101278</name>
</gene>
<dbReference type="InterPro" id="IPR050104">
    <property type="entry name" value="FMN-dep_NADH:Q_OxRdtase_AzoR1"/>
</dbReference>
<dbReference type="Proteomes" id="UP000184339">
    <property type="component" value="Unassembled WGS sequence"/>
</dbReference>
<organism evidence="2 3">
    <name type="scientific">Duganella sacchari</name>
    <dbReference type="NCBI Taxonomy" id="551987"/>
    <lineage>
        <taxon>Bacteria</taxon>
        <taxon>Pseudomonadati</taxon>
        <taxon>Pseudomonadota</taxon>
        <taxon>Betaproteobacteria</taxon>
        <taxon>Burkholderiales</taxon>
        <taxon>Oxalobacteraceae</taxon>
        <taxon>Telluria group</taxon>
        <taxon>Duganella</taxon>
    </lineage>
</organism>
<dbReference type="PANTHER" id="PTHR43741:SF4">
    <property type="entry name" value="FMN-DEPENDENT NADH:QUINONE OXIDOREDUCTASE"/>
    <property type="match status" value="1"/>
</dbReference>
<dbReference type="Gene3D" id="3.40.50.360">
    <property type="match status" value="1"/>
</dbReference>
<reference evidence="3" key="1">
    <citation type="submission" date="2016-11" db="EMBL/GenBank/DDBJ databases">
        <authorList>
            <person name="Varghese N."/>
            <person name="Submissions S."/>
        </authorList>
    </citation>
    <scope>NUCLEOTIDE SEQUENCE [LARGE SCALE GENOMIC DNA]</scope>
    <source>
        <strain evidence="3">Sac-22</strain>
    </source>
</reference>
<evidence type="ECO:0000313" key="3">
    <source>
        <dbReference type="Proteomes" id="UP000184339"/>
    </source>
</evidence>
<dbReference type="OrthoDB" id="9787136at2"/>
<dbReference type="InterPro" id="IPR029039">
    <property type="entry name" value="Flavoprotein-like_sf"/>
</dbReference>
<dbReference type="PANTHER" id="PTHR43741">
    <property type="entry name" value="FMN-DEPENDENT NADH-AZOREDUCTASE 1"/>
    <property type="match status" value="1"/>
</dbReference>
<dbReference type="InterPro" id="IPR003680">
    <property type="entry name" value="Flavodoxin_fold"/>
</dbReference>
<dbReference type="STRING" id="551987.SAMN05192549_101278"/>
<name>A0A1M7HTB8_9BURK</name>
<accession>A0A1M7HTB8</accession>
<dbReference type="AlphaFoldDB" id="A0A1M7HTB8"/>
<dbReference type="Pfam" id="PF02525">
    <property type="entry name" value="Flavodoxin_2"/>
    <property type="match status" value="1"/>
</dbReference>
<dbReference type="SUPFAM" id="SSF52218">
    <property type="entry name" value="Flavoproteins"/>
    <property type="match status" value="1"/>
</dbReference>
<keyword evidence="3" id="KW-1185">Reference proteome</keyword>
<sequence length="227" mass="24751">MESFGILVRIINSLTIYFNLEKIVAINPLWKRFPIVYALFMNILHIDSCALGDNSVSRQVTSATVAALTEANAQATVLYRDLAASPLSHASGPLLQVISQRWDADIPMNAELRAEALQSASLAQEFQDADVVVLGAPLHNFSVPSTLKAWMDRLLELQTTSSKPRDDLHLLLVTSGCGVMGLASVDELMNNHENQLKAAFQFLGVSRVNVVRGLADVPQALRLRSAA</sequence>
<feature type="domain" description="Flavodoxin-like fold" evidence="1">
    <location>
        <begin position="41"/>
        <end position="212"/>
    </location>
</feature>